<evidence type="ECO:0000313" key="8">
    <source>
        <dbReference type="Proteomes" id="UP000613208"/>
    </source>
</evidence>
<evidence type="ECO:0000256" key="2">
    <source>
        <dbReference type="ARBA" id="ARBA00009773"/>
    </source>
</evidence>
<dbReference type="PANTHER" id="PTHR21716:SF68">
    <property type="entry name" value="TRANSPORT PROTEIN YTVI-RELATED"/>
    <property type="match status" value="1"/>
</dbReference>
<comment type="similarity">
    <text evidence="2">Belongs to the autoinducer-2 exporter (AI-2E) (TC 2.A.86) family.</text>
</comment>
<dbReference type="InterPro" id="IPR002549">
    <property type="entry name" value="AI-2E-like"/>
</dbReference>
<keyword evidence="5 6" id="KW-0472">Membrane</keyword>
<evidence type="ECO:0000256" key="6">
    <source>
        <dbReference type="SAM" id="Phobius"/>
    </source>
</evidence>
<dbReference type="Pfam" id="PF01594">
    <property type="entry name" value="AI-2E_transport"/>
    <property type="match status" value="1"/>
</dbReference>
<organism evidence="7 8">
    <name type="scientific">Anaerostipes butyraticus</name>
    <dbReference type="NCBI Taxonomy" id="645466"/>
    <lineage>
        <taxon>Bacteria</taxon>
        <taxon>Bacillati</taxon>
        <taxon>Bacillota</taxon>
        <taxon>Clostridia</taxon>
        <taxon>Lachnospirales</taxon>
        <taxon>Lachnospiraceae</taxon>
        <taxon>Anaerostipes</taxon>
    </lineage>
</organism>
<proteinExistence type="inferred from homology"/>
<feature type="transmembrane region" description="Helical" evidence="6">
    <location>
        <begin position="36"/>
        <end position="57"/>
    </location>
</feature>
<feature type="transmembrane region" description="Helical" evidence="6">
    <location>
        <begin position="271"/>
        <end position="300"/>
    </location>
</feature>
<feature type="transmembrane region" description="Helical" evidence="6">
    <location>
        <begin position="12"/>
        <end position="30"/>
    </location>
</feature>
<comment type="subcellular location">
    <subcellularLocation>
        <location evidence="1">Membrane</location>
        <topology evidence="1">Multi-pass membrane protein</topology>
    </subcellularLocation>
</comment>
<dbReference type="EMBL" id="BLYI01000067">
    <property type="protein sequence ID" value="GFO86518.1"/>
    <property type="molecule type" value="Genomic_DNA"/>
</dbReference>
<accession>A0A916Q8X1</accession>
<dbReference type="GO" id="GO:0055085">
    <property type="term" value="P:transmembrane transport"/>
    <property type="evidence" value="ECO:0007669"/>
    <property type="project" value="TreeGrafter"/>
</dbReference>
<reference evidence="7" key="1">
    <citation type="submission" date="2020-06" db="EMBL/GenBank/DDBJ databases">
        <title>Characterization of fructooligosaccharide metabolism and fructooligosaccharide-degrading enzymes in human commensal butyrate producers.</title>
        <authorList>
            <person name="Tanno H."/>
            <person name="Fujii T."/>
            <person name="Hirano K."/>
            <person name="Maeno S."/>
            <person name="Tonozuka T."/>
            <person name="Sakamoto M."/>
            <person name="Ohkuma M."/>
            <person name="Tochio T."/>
            <person name="Endo A."/>
        </authorList>
    </citation>
    <scope>NUCLEOTIDE SEQUENCE</scope>
    <source>
        <strain evidence="7">JCM 17466</strain>
    </source>
</reference>
<keyword evidence="3 6" id="KW-0812">Transmembrane</keyword>
<dbReference type="Proteomes" id="UP000613208">
    <property type="component" value="Unassembled WGS sequence"/>
</dbReference>
<gene>
    <name evidence="7" type="ORF">ANBU17_28650</name>
</gene>
<feature type="transmembrane region" description="Helical" evidence="6">
    <location>
        <begin position="336"/>
        <end position="355"/>
    </location>
</feature>
<comment type="caution">
    <text evidence="7">The sequence shown here is derived from an EMBL/GenBank/DDBJ whole genome shotgun (WGS) entry which is preliminary data.</text>
</comment>
<evidence type="ECO:0000256" key="4">
    <source>
        <dbReference type="ARBA" id="ARBA00022989"/>
    </source>
</evidence>
<sequence>MHMKRWEIYLDMIMELLVIAAGAVLLVFVVPRCLGFLWPFVAGWIIAMIAHPVIEYLEKKIKLPKKFGSVILIVAVVTAIIALLYFFVRGVTMQVIQFIQGFPDFQKDFIVQFDFFRQKIEYILEILPPAVQSQLDNILQSIGSGIAGIVSGIGNYGVSHAGSMAKGMTNGLIGVVVMFFSSYMFLIDREKIIRWYHRSVPKVVKHKINIFLHNTLGVLGSYCLAQIKIMFIIIAILWIGFKIASISYAFLFAVLIGIVDIFPILGTGTVIIPWALFCIVTGDIKRAVILLIVYAVCLILKQVLQPKMMGDSMGISALTTIFLIYVGWKIGGLGGMLLALILGMFVINLYRLGIFDRKINFFRRRIEMLTINSEAEEKEKEK</sequence>
<evidence type="ECO:0000256" key="1">
    <source>
        <dbReference type="ARBA" id="ARBA00004141"/>
    </source>
</evidence>
<feature type="transmembrane region" description="Helical" evidence="6">
    <location>
        <begin position="69"/>
        <end position="88"/>
    </location>
</feature>
<evidence type="ECO:0000256" key="3">
    <source>
        <dbReference type="ARBA" id="ARBA00022692"/>
    </source>
</evidence>
<dbReference type="GO" id="GO:0016020">
    <property type="term" value="C:membrane"/>
    <property type="evidence" value="ECO:0007669"/>
    <property type="project" value="UniProtKB-SubCell"/>
</dbReference>
<dbReference type="PANTHER" id="PTHR21716">
    <property type="entry name" value="TRANSMEMBRANE PROTEIN"/>
    <property type="match status" value="1"/>
</dbReference>
<name>A0A916Q8X1_9FIRM</name>
<protein>
    <submittedName>
        <fullName evidence="7">Sporulation integral membrane protein YtvI</fullName>
    </submittedName>
</protein>
<dbReference type="AlphaFoldDB" id="A0A916Q8X1"/>
<feature type="transmembrane region" description="Helical" evidence="6">
    <location>
        <begin position="170"/>
        <end position="187"/>
    </location>
</feature>
<evidence type="ECO:0000313" key="7">
    <source>
        <dbReference type="EMBL" id="GFO86518.1"/>
    </source>
</evidence>
<keyword evidence="4 6" id="KW-1133">Transmembrane helix</keyword>
<evidence type="ECO:0000256" key="5">
    <source>
        <dbReference type="ARBA" id="ARBA00023136"/>
    </source>
</evidence>
<keyword evidence="8" id="KW-1185">Reference proteome</keyword>